<dbReference type="GO" id="GO:0007155">
    <property type="term" value="P:cell adhesion"/>
    <property type="evidence" value="ECO:0007669"/>
    <property type="project" value="InterPro"/>
</dbReference>
<evidence type="ECO:0000313" key="3">
    <source>
        <dbReference type="Proteomes" id="UP000693946"/>
    </source>
</evidence>
<reference evidence="2 3" key="1">
    <citation type="journal article" date="2021" name="Sci. Rep.">
        <title>Chromosome anchoring in Senegalese sole (Solea senegalensis) reveals sex-associated markers and genome rearrangements in flatfish.</title>
        <authorList>
            <person name="Guerrero-Cozar I."/>
            <person name="Gomez-Garrido J."/>
            <person name="Berbel C."/>
            <person name="Martinez-Blanch J.F."/>
            <person name="Alioto T."/>
            <person name="Claros M.G."/>
            <person name="Gagnaire P.A."/>
            <person name="Manchado M."/>
        </authorList>
    </citation>
    <scope>NUCLEOTIDE SEQUENCE [LARGE SCALE GENOMIC DNA]</scope>
    <source>
        <strain evidence="2">Sse05_10M</strain>
    </source>
</reference>
<dbReference type="Pfam" id="PF05735">
    <property type="entry name" value="TSP_C"/>
    <property type="match status" value="1"/>
</dbReference>
<sequence length="108" mass="12295">MHLTSDLRPAPQTRPQTCALHQTSDQTPNQTLNQKPDLLFSRVKLFEGTKMVADSGVVIDSSMRGGRLGVFCFSQENIIWSNLRYRCNDTVPADFHSHRKQVLMHIQV</sequence>
<dbReference type="GO" id="GO:0005576">
    <property type="term" value="C:extracellular region"/>
    <property type="evidence" value="ECO:0007669"/>
    <property type="project" value="InterPro"/>
</dbReference>
<accession>A0AAV6PTG4</accession>
<dbReference type="Proteomes" id="UP000693946">
    <property type="component" value="Linkage Group LG9"/>
</dbReference>
<protein>
    <submittedName>
        <fullName evidence="2">Thrombospondin-3 isoform X1</fullName>
    </submittedName>
</protein>
<feature type="domain" description="TSP C-terminal" evidence="1">
    <location>
        <begin position="1"/>
        <end position="92"/>
    </location>
</feature>
<dbReference type="PANTHER" id="PTHR10199:SF89">
    <property type="entry name" value="THROMBOSPONDIN-3"/>
    <property type="match status" value="1"/>
</dbReference>
<name>A0AAV6PTG4_SOLSE</name>
<gene>
    <name evidence="2" type="ORF">JOB18_040426</name>
</gene>
<dbReference type="InterPro" id="IPR008859">
    <property type="entry name" value="Thrombospondin_C"/>
</dbReference>
<organism evidence="2 3">
    <name type="scientific">Solea senegalensis</name>
    <name type="common">Senegalese sole</name>
    <dbReference type="NCBI Taxonomy" id="28829"/>
    <lineage>
        <taxon>Eukaryota</taxon>
        <taxon>Metazoa</taxon>
        <taxon>Chordata</taxon>
        <taxon>Craniata</taxon>
        <taxon>Vertebrata</taxon>
        <taxon>Euteleostomi</taxon>
        <taxon>Actinopterygii</taxon>
        <taxon>Neopterygii</taxon>
        <taxon>Teleostei</taxon>
        <taxon>Neoteleostei</taxon>
        <taxon>Acanthomorphata</taxon>
        <taxon>Carangaria</taxon>
        <taxon>Pleuronectiformes</taxon>
        <taxon>Pleuronectoidei</taxon>
        <taxon>Soleidae</taxon>
        <taxon>Solea</taxon>
    </lineage>
</organism>
<dbReference type="AlphaFoldDB" id="A0AAV6PTG4"/>
<keyword evidence="3" id="KW-1185">Reference proteome</keyword>
<dbReference type="GO" id="GO:0005509">
    <property type="term" value="F:calcium ion binding"/>
    <property type="evidence" value="ECO:0007669"/>
    <property type="project" value="InterPro"/>
</dbReference>
<evidence type="ECO:0000313" key="2">
    <source>
        <dbReference type="EMBL" id="KAG7475909.1"/>
    </source>
</evidence>
<dbReference type="PANTHER" id="PTHR10199">
    <property type="entry name" value="THROMBOSPONDIN"/>
    <property type="match status" value="1"/>
</dbReference>
<dbReference type="EMBL" id="JAGKHQ010000021">
    <property type="protein sequence ID" value="KAG7475909.1"/>
    <property type="molecule type" value="Genomic_DNA"/>
</dbReference>
<comment type="caution">
    <text evidence="2">The sequence shown here is derived from an EMBL/GenBank/DDBJ whole genome shotgun (WGS) entry which is preliminary data.</text>
</comment>
<evidence type="ECO:0000259" key="1">
    <source>
        <dbReference type="PROSITE" id="PS51236"/>
    </source>
</evidence>
<proteinExistence type="predicted"/>
<dbReference type="PROSITE" id="PS51236">
    <property type="entry name" value="TSP_CTER"/>
    <property type="match status" value="1"/>
</dbReference>